<dbReference type="EMBL" id="JARBHB010000013">
    <property type="protein sequence ID" value="KAJ8869841.1"/>
    <property type="molecule type" value="Genomic_DNA"/>
</dbReference>
<evidence type="ECO:0000313" key="3">
    <source>
        <dbReference type="Proteomes" id="UP001159363"/>
    </source>
</evidence>
<reference evidence="2 3" key="1">
    <citation type="submission" date="2023-02" db="EMBL/GenBank/DDBJ databases">
        <title>LHISI_Scaffold_Assembly.</title>
        <authorList>
            <person name="Stuart O.P."/>
            <person name="Cleave R."/>
            <person name="Magrath M.J.L."/>
            <person name="Mikheyev A.S."/>
        </authorList>
    </citation>
    <scope>NUCLEOTIDE SEQUENCE [LARGE SCALE GENOMIC DNA]</scope>
    <source>
        <strain evidence="2">Daus_M_001</strain>
        <tissue evidence="2">Leg muscle</tissue>
    </source>
</reference>
<feature type="region of interest" description="Disordered" evidence="1">
    <location>
        <begin position="454"/>
        <end position="489"/>
    </location>
</feature>
<feature type="compositionally biased region" description="Basic and acidic residues" evidence="1">
    <location>
        <begin position="8"/>
        <end position="28"/>
    </location>
</feature>
<feature type="region of interest" description="Disordered" evidence="1">
    <location>
        <begin position="1"/>
        <end position="29"/>
    </location>
</feature>
<evidence type="ECO:0000313" key="2">
    <source>
        <dbReference type="EMBL" id="KAJ8869841.1"/>
    </source>
</evidence>
<proteinExistence type="predicted"/>
<feature type="region of interest" description="Disordered" evidence="1">
    <location>
        <begin position="841"/>
        <end position="900"/>
    </location>
</feature>
<dbReference type="Proteomes" id="UP001159363">
    <property type="component" value="Chromosome 12"/>
</dbReference>
<keyword evidence="3" id="KW-1185">Reference proteome</keyword>
<protein>
    <submittedName>
        <fullName evidence="2">Uncharacterized protein</fullName>
    </submittedName>
</protein>
<evidence type="ECO:0000256" key="1">
    <source>
        <dbReference type="SAM" id="MobiDB-lite"/>
    </source>
</evidence>
<organism evidence="2 3">
    <name type="scientific">Dryococelus australis</name>
    <dbReference type="NCBI Taxonomy" id="614101"/>
    <lineage>
        <taxon>Eukaryota</taxon>
        <taxon>Metazoa</taxon>
        <taxon>Ecdysozoa</taxon>
        <taxon>Arthropoda</taxon>
        <taxon>Hexapoda</taxon>
        <taxon>Insecta</taxon>
        <taxon>Pterygota</taxon>
        <taxon>Neoptera</taxon>
        <taxon>Polyneoptera</taxon>
        <taxon>Phasmatodea</taxon>
        <taxon>Verophasmatodea</taxon>
        <taxon>Anareolatae</taxon>
        <taxon>Phasmatidae</taxon>
        <taxon>Eurycanthinae</taxon>
        <taxon>Dryococelus</taxon>
    </lineage>
</organism>
<sequence length="900" mass="98816">MKMWGETGDLREFPTDQGHDSHVRKSESDSAGNRTRFTYVGGWTRRRCLGLEVFTVRITVTPVKVPYWLSCRVDNSSYQALIGEWRSNTVLASGAILLECAAGAMAFGHVAESVTEFLLASSTHERFSSCSKKSKIIFRGWKFWSLGSGKCEEKRAVAGGTLFVSGLQLHTTGFNSRPVHSGLSQVEIVTDDTAGRRVFSGFSRFPCPFIPALLHTKPRFTLIGSQNLDVKSCKISSLTQHLIVDTEKNEFDFSCKNTKQSFACVTCKDETEWGEKVPWHSVKATEPGIKTRHVRARRRVACAVHAPRAGGDAAPPPYFLSSQPANTGSCRGATTVNVTTYYRRKLGNLSSASEEDRTFPRQAPTLLIAYIFTKGILLRQEASAVWWLDCSPPAWANKGSFTGGVAPGCPRVGIAPDDAAGRRGFSRGSPVSPVLSFLRCSVLASLFPHRLSRPRCQEPPKSLNSRDQILSRRGRGRLPRANQTRGTSPRATVLRAPLLLWRSMGTGTARAIAISPRDTLPPVCSPPFAVTVPGANLQPPLHHPFLQTRGVVNLAVPERSNINIRHDKDNDILHTGRGEGGKRTSYKAVPERRSGVFRLHYTPAHQHATNLCDVTRLRAGERVTLDRPCGATISSGRIRQLHNDNFVAVLFHLMHCDLPGVTFTETRSVASLLHLLCAPEDFEESYPPDLHIEEHGIPNKTVISVSPSSSTQSLRLDTCLRTRSAQTSPKRMELIEIRAPEEDGGNSRGPAFLTAAAREHSRGNSAQCSSFPDIAPGERWDGSSTQAMVGRFIFPAHAYPNNFPRLFNDPTVYETLRPKRLPCEILHVVYYGSSPRCYTSVGNPGEPGGGGKIPEKTRRPTASSGTIVTCENPGVARPGIEPDSPLWEASRLTAQPPWLL</sequence>
<feature type="compositionally biased region" description="Polar residues" evidence="1">
    <location>
        <begin position="860"/>
        <end position="869"/>
    </location>
</feature>
<accession>A0ABQ9GBR2</accession>
<name>A0ABQ9GBR2_9NEOP</name>
<comment type="caution">
    <text evidence="2">The sequence shown here is derived from an EMBL/GenBank/DDBJ whole genome shotgun (WGS) entry which is preliminary data.</text>
</comment>
<gene>
    <name evidence="2" type="ORF">PR048_028850</name>
</gene>